<dbReference type="InterPro" id="IPR046676">
    <property type="entry name" value="DUF6546"/>
</dbReference>
<reference evidence="2 3" key="1">
    <citation type="journal article" date="2015" name="BMC Genomics">
        <title>The genome of the truffle-parasite Tolypocladium ophioglossoides and the evolution of antifungal peptaibiotics.</title>
        <authorList>
            <person name="Quandt C.A."/>
            <person name="Bushley K.E."/>
            <person name="Spatafora J.W."/>
        </authorList>
    </citation>
    <scope>NUCLEOTIDE SEQUENCE [LARGE SCALE GENOMIC DNA]</scope>
    <source>
        <strain evidence="2 3">CBS 100239</strain>
    </source>
</reference>
<dbReference type="EMBL" id="LFRF01000006">
    <property type="protein sequence ID" value="KND92322.1"/>
    <property type="molecule type" value="Genomic_DNA"/>
</dbReference>
<evidence type="ECO:0000313" key="3">
    <source>
        <dbReference type="Proteomes" id="UP000036947"/>
    </source>
</evidence>
<comment type="caution">
    <text evidence="2">The sequence shown here is derived from an EMBL/GenBank/DDBJ whole genome shotgun (WGS) entry which is preliminary data.</text>
</comment>
<dbReference type="Proteomes" id="UP000036947">
    <property type="component" value="Unassembled WGS sequence"/>
</dbReference>
<sequence length="123" mass="14198">MAYEPWRDFFRHPPRGTYMFDKGYFNITRQSFPEASRDLTIFEGFNEDYNTIHCTDMAPRYWPCPPELVRTPSSAVGATLTKRSLSLGRLSASYIVDAEDFFKASDTTWIWNSLTSMSLTPGF</sequence>
<keyword evidence="3" id="KW-1185">Reference proteome</keyword>
<protein>
    <recommendedName>
        <fullName evidence="1">DUF6546 domain-containing protein</fullName>
    </recommendedName>
</protein>
<dbReference type="Pfam" id="PF20183">
    <property type="entry name" value="DUF6546"/>
    <property type="match status" value="1"/>
</dbReference>
<accession>A0A0L0NDS1</accession>
<proteinExistence type="predicted"/>
<evidence type="ECO:0000313" key="2">
    <source>
        <dbReference type="EMBL" id="KND92322.1"/>
    </source>
</evidence>
<organism evidence="2 3">
    <name type="scientific">Tolypocladium ophioglossoides (strain CBS 100239)</name>
    <name type="common">Snaketongue truffleclub</name>
    <name type="synonym">Elaphocordyceps ophioglossoides</name>
    <dbReference type="NCBI Taxonomy" id="1163406"/>
    <lineage>
        <taxon>Eukaryota</taxon>
        <taxon>Fungi</taxon>
        <taxon>Dikarya</taxon>
        <taxon>Ascomycota</taxon>
        <taxon>Pezizomycotina</taxon>
        <taxon>Sordariomycetes</taxon>
        <taxon>Hypocreomycetidae</taxon>
        <taxon>Hypocreales</taxon>
        <taxon>Ophiocordycipitaceae</taxon>
        <taxon>Tolypocladium</taxon>
    </lineage>
</organism>
<name>A0A0L0NDS1_TOLOC</name>
<feature type="domain" description="DUF6546" evidence="1">
    <location>
        <begin position="32"/>
        <end position="120"/>
    </location>
</feature>
<dbReference type="OrthoDB" id="4935125at2759"/>
<gene>
    <name evidence="2" type="ORF">TOPH_03122</name>
</gene>
<dbReference type="AlphaFoldDB" id="A0A0L0NDS1"/>
<evidence type="ECO:0000259" key="1">
    <source>
        <dbReference type="Pfam" id="PF20183"/>
    </source>
</evidence>